<dbReference type="Pfam" id="PF02698">
    <property type="entry name" value="DUF218"/>
    <property type="match status" value="1"/>
</dbReference>
<dbReference type="Proteomes" id="UP001189663">
    <property type="component" value="Unassembled WGS sequence"/>
</dbReference>
<organism evidence="3 4">
    <name type="scientific">Ralstonia holmesii</name>
    <dbReference type="NCBI Taxonomy" id="3058602"/>
    <lineage>
        <taxon>Bacteria</taxon>
        <taxon>Pseudomonadati</taxon>
        <taxon>Pseudomonadota</taxon>
        <taxon>Betaproteobacteria</taxon>
        <taxon>Burkholderiales</taxon>
        <taxon>Burkholderiaceae</taxon>
        <taxon>Ralstonia</taxon>
    </lineage>
</organism>
<dbReference type="AlphaFoldDB" id="A0ABC8QCT1"/>
<dbReference type="PANTHER" id="PTHR30336:SF4">
    <property type="entry name" value="ENVELOPE BIOGENESIS FACTOR ELYC"/>
    <property type="match status" value="1"/>
</dbReference>
<feature type="transmembrane region" description="Helical" evidence="1">
    <location>
        <begin position="43"/>
        <end position="65"/>
    </location>
</feature>
<feature type="transmembrane region" description="Helical" evidence="1">
    <location>
        <begin position="17"/>
        <end position="36"/>
    </location>
</feature>
<evidence type="ECO:0000256" key="1">
    <source>
        <dbReference type="SAM" id="Phobius"/>
    </source>
</evidence>
<dbReference type="InterPro" id="IPR014729">
    <property type="entry name" value="Rossmann-like_a/b/a_fold"/>
</dbReference>
<dbReference type="InterPro" id="IPR003848">
    <property type="entry name" value="DUF218"/>
</dbReference>
<gene>
    <name evidence="3" type="ORF">LMG18096_02596</name>
</gene>
<name>A0ABC8QCT1_9RALS</name>
<accession>A0ABC8QCT1</accession>
<sequence>MAPHSHTRVDADLEDPVSLTILCLLVIVAAVCAARGRRRAARGLAVVSGVLVMAIGCGPVPAWLLDSLEKPFENEPHIQWGARNAIVLLGAGTFRVGDAVEPGLFSYPRLVEATQLYQACRKADGDCKILVSGGDARHHGEPEATVYGRELVALGVDKADVLMEPKSMNTWQNAQFSRTVLAQYAADRTVLVSSAIHLRRSLLYFTHFGMAPVPVRADDLQAAASPLPMAYNFALTDFALHEWIGIARYHVYNALGWNPARINPGDA</sequence>
<dbReference type="CDD" id="cd06259">
    <property type="entry name" value="YdcF-like"/>
    <property type="match status" value="1"/>
</dbReference>
<comment type="caution">
    <text evidence="3">The sequence shown here is derived from an EMBL/GenBank/DDBJ whole genome shotgun (WGS) entry which is preliminary data.</text>
</comment>
<keyword evidence="1" id="KW-0472">Membrane</keyword>
<dbReference type="InterPro" id="IPR051599">
    <property type="entry name" value="Cell_Envelope_Assoc"/>
</dbReference>
<feature type="domain" description="DUF218" evidence="2">
    <location>
        <begin position="85"/>
        <end position="245"/>
    </location>
</feature>
<keyword evidence="1" id="KW-1133">Transmembrane helix</keyword>
<evidence type="ECO:0000259" key="2">
    <source>
        <dbReference type="Pfam" id="PF02698"/>
    </source>
</evidence>
<dbReference type="EMBL" id="CATZAT010000004">
    <property type="protein sequence ID" value="CAJ0791828.1"/>
    <property type="molecule type" value="Genomic_DNA"/>
</dbReference>
<reference evidence="3 4" key="1">
    <citation type="submission" date="2023-07" db="EMBL/GenBank/DDBJ databases">
        <authorList>
            <person name="Peeters C."/>
        </authorList>
    </citation>
    <scope>NUCLEOTIDE SEQUENCE [LARGE SCALE GENOMIC DNA]</scope>
    <source>
        <strain evidence="3 4">LMG 18096</strain>
    </source>
</reference>
<dbReference type="Gene3D" id="3.40.50.620">
    <property type="entry name" value="HUPs"/>
    <property type="match status" value="1"/>
</dbReference>
<keyword evidence="4" id="KW-1185">Reference proteome</keyword>
<evidence type="ECO:0000313" key="3">
    <source>
        <dbReference type="EMBL" id="CAJ0791828.1"/>
    </source>
</evidence>
<keyword evidence="1" id="KW-0812">Transmembrane</keyword>
<dbReference type="PANTHER" id="PTHR30336">
    <property type="entry name" value="INNER MEMBRANE PROTEIN, PROBABLE PERMEASE"/>
    <property type="match status" value="1"/>
</dbReference>
<proteinExistence type="predicted"/>
<evidence type="ECO:0000313" key="4">
    <source>
        <dbReference type="Proteomes" id="UP001189663"/>
    </source>
</evidence>
<protein>
    <recommendedName>
        <fullName evidence="2">DUF218 domain-containing protein</fullName>
    </recommendedName>
</protein>